<dbReference type="Proteomes" id="UP001165986">
    <property type="component" value="Unassembled WGS sequence"/>
</dbReference>
<accession>A0AA40VNW7</accession>
<dbReference type="GO" id="GO:0016787">
    <property type="term" value="F:hydrolase activity"/>
    <property type="evidence" value="ECO:0007669"/>
    <property type="project" value="UniProtKB-KW"/>
</dbReference>
<proteinExistence type="inferred from homology"/>
<dbReference type="EMBL" id="VJXY01000001">
    <property type="protein sequence ID" value="MBD6614699.1"/>
    <property type="molecule type" value="Genomic_DNA"/>
</dbReference>
<keyword evidence="8" id="KW-0694">RNA-binding</keyword>
<dbReference type="SUPFAM" id="SSF74853">
    <property type="entry name" value="Lamin A/C globular tail domain"/>
    <property type="match status" value="1"/>
</dbReference>
<dbReference type="PROSITE" id="PS51841">
    <property type="entry name" value="LTD"/>
    <property type="match status" value="1"/>
</dbReference>
<keyword evidence="7" id="KW-0378">Hydrolase</keyword>
<dbReference type="GO" id="GO:0046872">
    <property type="term" value="F:metal ion binding"/>
    <property type="evidence" value="ECO:0007669"/>
    <property type="project" value="UniProtKB-KW"/>
</dbReference>
<dbReference type="InterPro" id="IPR001322">
    <property type="entry name" value="Lamin_tail_dom"/>
</dbReference>
<evidence type="ECO:0000256" key="1">
    <source>
        <dbReference type="ARBA" id="ARBA00001936"/>
    </source>
</evidence>
<evidence type="ECO:0000313" key="14">
    <source>
        <dbReference type="Proteomes" id="UP001165986"/>
    </source>
</evidence>
<dbReference type="PANTHER" id="PTHR12439">
    <property type="entry name" value="PLACENTAL PROTEIN 11-RELATED"/>
    <property type="match status" value="1"/>
</dbReference>
<dbReference type="RefSeq" id="WP_191755933.1">
    <property type="nucleotide sequence ID" value="NZ_VJXY01000001.1"/>
</dbReference>
<dbReference type="InterPro" id="IPR036415">
    <property type="entry name" value="Lamin_tail_dom_sf"/>
</dbReference>
<dbReference type="InterPro" id="IPR018998">
    <property type="entry name" value="EndoU_C"/>
</dbReference>
<evidence type="ECO:0000259" key="12">
    <source>
        <dbReference type="PROSITE" id="PS51959"/>
    </source>
</evidence>
<evidence type="ECO:0000256" key="7">
    <source>
        <dbReference type="ARBA" id="ARBA00022801"/>
    </source>
</evidence>
<evidence type="ECO:0000256" key="4">
    <source>
        <dbReference type="ARBA" id="ARBA00022722"/>
    </source>
</evidence>
<comment type="subunit">
    <text evidence="3">Monomer.</text>
</comment>
<reference evidence="13" key="1">
    <citation type="submission" date="2019-07" db="EMBL/GenBank/DDBJ databases">
        <title>Toxilogical consequences of a new and cryptic species of cyanobacteria (Komarekiella delphini-convector) recovered from the epidermis of a bottlenose dolphin and 1500 ft. in the air.</title>
        <authorList>
            <person name="Brown A.O."/>
            <person name="Dvorak P."/>
            <person name="Villanueva C.D."/>
            <person name="Foss A.J."/>
            <person name="Garvey A.D."/>
            <person name="Gibson Q.A."/>
            <person name="Johansen J.R."/>
            <person name="Casamatta D.A."/>
        </authorList>
    </citation>
    <scope>NUCLEOTIDE SEQUENCE</scope>
    <source>
        <strain evidence="13">SJRDD-AB1</strain>
    </source>
</reference>
<dbReference type="PROSITE" id="PS51959">
    <property type="entry name" value="ENDOU"/>
    <property type="match status" value="1"/>
</dbReference>
<keyword evidence="6" id="KW-0255">Endonuclease</keyword>
<evidence type="ECO:0000256" key="9">
    <source>
        <dbReference type="ARBA" id="ARBA00023211"/>
    </source>
</evidence>
<sequence>MSDIYQQIWNSDKNGFSVSLRSGDGWKNPDADILLDLQTEASGKTNIDLATQPLFFQVNEEKLNGQTYTTFVQLLNNYVANFRADEILTTEEQEEIEKFLDAILPTEPMKLALEYINQELGENLSQQKFRARLKQIWFEMYTNYYKGKSTHFCSGFEHVFVGEAKFDENFRSTRDRTQNLGEISGYHSWIKFYFDEKIRNVNFLGYKYDLQGDEIPNHPNVITLQMLQYLTNMRGEVIAQLFKKKGGFFVGSSPESEIAMGTVVYFESINDRVKQDKRRTIINSGVYDLVIYRNIKSDGSRGDFIRSFFPIFLGNEGTETLPDVSKERPDVEVVPIEIKNNQPVIIVEALANPVGAEDIGEWVKLQNVTDKPIDLTSWEMRDKAARPQPLSGILQPNEVKQFAITRSSLNSMQLSNRSGLITVNDQQSKVIAVVRYNRANSDEIIRFERTTS</sequence>
<comment type="caution">
    <text evidence="13">The sequence shown here is derived from an EMBL/GenBank/DDBJ whole genome shotgun (WGS) entry which is preliminary data.</text>
</comment>
<keyword evidence="14" id="KW-1185">Reference proteome</keyword>
<keyword evidence="10" id="KW-0456">Lyase</keyword>
<dbReference type="GO" id="GO:0004521">
    <property type="term" value="F:RNA endonuclease activity"/>
    <property type="evidence" value="ECO:0007669"/>
    <property type="project" value="InterPro"/>
</dbReference>
<keyword evidence="4" id="KW-0540">Nuclease</keyword>
<evidence type="ECO:0000256" key="10">
    <source>
        <dbReference type="ARBA" id="ARBA00023239"/>
    </source>
</evidence>
<organism evidence="13 14">
    <name type="scientific">Komarekiella delphini-convector SJRDD-AB1</name>
    <dbReference type="NCBI Taxonomy" id="2593771"/>
    <lineage>
        <taxon>Bacteria</taxon>
        <taxon>Bacillati</taxon>
        <taxon>Cyanobacteriota</taxon>
        <taxon>Cyanophyceae</taxon>
        <taxon>Nostocales</taxon>
        <taxon>Nostocaceae</taxon>
        <taxon>Komarekiella</taxon>
        <taxon>Komarekiella delphini-convector</taxon>
    </lineage>
</organism>
<evidence type="ECO:0000259" key="11">
    <source>
        <dbReference type="PROSITE" id="PS51841"/>
    </source>
</evidence>
<dbReference type="CDD" id="cd21159">
    <property type="entry name" value="XendoU"/>
    <property type="match status" value="1"/>
</dbReference>
<keyword evidence="9" id="KW-0464">Manganese</keyword>
<gene>
    <name evidence="13" type="ORF">FNW02_02160</name>
</gene>
<evidence type="ECO:0000256" key="5">
    <source>
        <dbReference type="ARBA" id="ARBA00022723"/>
    </source>
</evidence>
<comment type="cofactor">
    <cofactor evidence="1">
        <name>Mn(2+)</name>
        <dbReference type="ChEBI" id="CHEBI:29035"/>
    </cofactor>
</comment>
<dbReference type="InterPro" id="IPR039787">
    <property type="entry name" value="ENDOU"/>
</dbReference>
<evidence type="ECO:0000313" key="13">
    <source>
        <dbReference type="EMBL" id="MBD6614699.1"/>
    </source>
</evidence>
<dbReference type="AlphaFoldDB" id="A0AA40VNW7"/>
<dbReference type="InterPro" id="IPR037227">
    <property type="entry name" value="EndoU-like"/>
</dbReference>
<feature type="domain" description="LTD" evidence="11">
    <location>
        <begin position="327"/>
        <end position="438"/>
    </location>
</feature>
<evidence type="ECO:0000256" key="3">
    <source>
        <dbReference type="ARBA" id="ARBA00011245"/>
    </source>
</evidence>
<feature type="domain" description="EndoU" evidence="12">
    <location>
        <begin position="1"/>
        <end position="314"/>
    </location>
</feature>
<dbReference type="GO" id="GO:0016829">
    <property type="term" value="F:lyase activity"/>
    <property type="evidence" value="ECO:0007669"/>
    <property type="project" value="UniProtKB-KW"/>
</dbReference>
<dbReference type="SUPFAM" id="SSF142877">
    <property type="entry name" value="EndoU-like"/>
    <property type="match status" value="1"/>
</dbReference>
<protein>
    <submittedName>
        <fullName evidence="13">Endoribonuclease</fullName>
    </submittedName>
</protein>
<comment type="similarity">
    <text evidence="2">Belongs to the ENDOU family.</text>
</comment>
<keyword evidence="5" id="KW-0479">Metal-binding</keyword>
<evidence type="ECO:0000256" key="6">
    <source>
        <dbReference type="ARBA" id="ARBA00022759"/>
    </source>
</evidence>
<name>A0AA40VNW7_9NOST</name>
<evidence type="ECO:0000256" key="8">
    <source>
        <dbReference type="ARBA" id="ARBA00022884"/>
    </source>
</evidence>
<dbReference type="Pfam" id="PF09412">
    <property type="entry name" value="XendoU"/>
    <property type="match status" value="1"/>
</dbReference>
<evidence type="ECO:0000256" key="2">
    <source>
        <dbReference type="ARBA" id="ARBA00010168"/>
    </source>
</evidence>
<dbReference type="GO" id="GO:0003723">
    <property type="term" value="F:RNA binding"/>
    <property type="evidence" value="ECO:0007669"/>
    <property type="project" value="UniProtKB-KW"/>
</dbReference>
<dbReference type="PANTHER" id="PTHR12439:SF11">
    <property type="entry name" value="URIDYLATE-SPECIFIC ENDORIBONUCLEASE"/>
    <property type="match status" value="1"/>
</dbReference>